<dbReference type="CDD" id="cd00383">
    <property type="entry name" value="trans_reg_C"/>
    <property type="match status" value="1"/>
</dbReference>
<dbReference type="SMART" id="SM01043">
    <property type="entry name" value="BTAD"/>
    <property type="match status" value="1"/>
</dbReference>
<dbReference type="SMART" id="SM00862">
    <property type="entry name" value="Trans_reg_C"/>
    <property type="match status" value="1"/>
</dbReference>
<dbReference type="InterPro" id="IPR041664">
    <property type="entry name" value="AAA_16"/>
</dbReference>
<dbReference type="InterPro" id="IPR005158">
    <property type="entry name" value="BTAD"/>
</dbReference>
<sequence length="965" mass="106083">MRFSILGPVQMIVPSGNGVSLAAPRHRAFLAYLLLHADRVVTPRQMVEALWGGAEPHSARTQIHVVVSQLRRALREHGVEDLIDTQPGGYRLVLGENELDAKIFDREMAAARNDADRREWAGSASRLRTALGMWRGQALAEITAPYAESTRYRLHEERLNAYELLAESELELGRHDMLISGLRRLVEEHPSRERLVCHLMLAQYRAGRRTEALETARRARTLLVEEHGLDPGARLTLLEKAILNADASLDLRREAVRAAPAHDTGQAVQPPAATHMAIVTPAQLPLDQRDFIGRDLELARLSALAAAGNGLSLVLVTGMAGVGKTALVVHWAHRHRDRFRDGQLYVDLRGFDPARAPATPLDVLGRFLRALGVPPGAIPDEVDEAAALFRSRLSDRRVLIVLDNAHDAEQVRPLLAGSPDCAVLITSRTQLRPLLAREGVRLLELDPLAPDEAHDLLRAILGERIDDGTALAVRDLARHCSYLPLALRLAAAQLACQRHLTVAGYTGQMAACDPLSVLDSRGADDEGVSLAFSLSYRALGGSARRLFRLLSLVPGPDFAPPVAAALLGEAPAGVRRPLDELQSAHLITGHRPGRFLMHDLLRNYATTCLTEETTAERTAAARRLVDFYAQTVFDAYPLLQPRRSEGTRDRVQPPVEPLLFAERTAALDWHDQEREHLVGVVELAAEQGWHRCASELAADLMAYLNIRRRWSDWLAVLRIGRACAEKTGNVAAMAQLENAFGIVHKQTGQYAAARKHYVQAIELATMAGRDRMVAAFRVNLGGLCINEGDFDASVRYLRAGLASPTYGQRPQYACAGYINLGCALLELERYAEAVEALQTALDLSLEVDDIQHVCLAHHNLAEVALRRGDRAVALHHAGRQLELAVELGDPLRTAAARDQYASALAPVDLPAARDHWRAAYQVYQDLGHGLAGVLAEWLRVLDGFHDAAELAAADDAHRRHARRML</sequence>
<evidence type="ECO:0000256" key="5">
    <source>
        <dbReference type="PROSITE-ProRule" id="PRU01091"/>
    </source>
</evidence>
<organism evidence="7 8">
    <name type="scientific">Plantactinospora endophytica</name>
    <dbReference type="NCBI Taxonomy" id="673535"/>
    <lineage>
        <taxon>Bacteria</taxon>
        <taxon>Bacillati</taxon>
        <taxon>Actinomycetota</taxon>
        <taxon>Actinomycetes</taxon>
        <taxon>Micromonosporales</taxon>
        <taxon>Micromonosporaceae</taxon>
        <taxon>Plantactinospora</taxon>
    </lineage>
</organism>
<comment type="similarity">
    <text evidence="1">Belongs to the AfsR/DnrI/RedD regulatory family.</text>
</comment>
<dbReference type="SUPFAM" id="SSF52540">
    <property type="entry name" value="P-loop containing nucleoside triphosphate hydrolases"/>
    <property type="match status" value="1"/>
</dbReference>
<dbReference type="SMART" id="SM00028">
    <property type="entry name" value="TPR"/>
    <property type="match status" value="3"/>
</dbReference>
<dbReference type="SUPFAM" id="SSF46894">
    <property type="entry name" value="C-terminal effector domain of the bipartite response regulators"/>
    <property type="match status" value="1"/>
</dbReference>
<evidence type="ECO:0000256" key="4">
    <source>
        <dbReference type="ARBA" id="ARBA00023163"/>
    </source>
</evidence>
<reference evidence="7 8" key="1">
    <citation type="submission" date="2021-01" db="EMBL/GenBank/DDBJ databases">
        <title>Whole genome shotgun sequence of Plantactinospora endophytica NBRC 110450.</title>
        <authorList>
            <person name="Komaki H."/>
            <person name="Tamura T."/>
        </authorList>
    </citation>
    <scope>NUCLEOTIDE SEQUENCE [LARGE SCALE GENOMIC DNA]</scope>
    <source>
        <strain evidence="7 8">NBRC 110450</strain>
    </source>
</reference>
<dbReference type="InterPro" id="IPR019734">
    <property type="entry name" value="TPR_rpt"/>
</dbReference>
<protein>
    <submittedName>
        <fullName evidence="7">SARP family transcriptional regulator</fullName>
    </submittedName>
</protein>
<dbReference type="Proteomes" id="UP000646749">
    <property type="component" value="Unassembled WGS sequence"/>
</dbReference>
<evidence type="ECO:0000256" key="3">
    <source>
        <dbReference type="ARBA" id="ARBA00023125"/>
    </source>
</evidence>
<dbReference type="Pfam" id="PF00486">
    <property type="entry name" value="Trans_reg_C"/>
    <property type="match status" value="1"/>
</dbReference>
<evidence type="ECO:0000259" key="6">
    <source>
        <dbReference type="PROSITE" id="PS51755"/>
    </source>
</evidence>
<dbReference type="InterPro" id="IPR036388">
    <property type="entry name" value="WH-like_DNA-bd_sf"/>
</dbReference>
<dbReference type="SUPFAM" id="SSF48452">
    <property type="entry name" value="TPR-like"/>
    <property type="match status" value="2"/>
</dbReference>
<dbReference type="InterPro" id="IPR001867">
    <property type="entry name" value="OmpR/PhoB-type_DNA-bd"/>
</dbReference>
<keyword evidence="8" id="KW-1185">Reference proteome</keyword>
<dbReference type="PANTHER" id="PTHR35807:SF1">
    <property type="entry name" value="TRANSCRIPTIONAL REGULATOR REDD"/>
    <property type="match status" value="1"/>
</dbReference>
<dbReference type="InterPro" id="IPR051677">
    <property type="entry name" value="AfsR-DnrI-RedD_regulator"/>
</dbReference>
<accession>A0ABQ4E7Q7</accession>
<keyword evidence="2" id="KW-0805">Transcription regulation</keyword>
<name>A0ABQ4E7Q7_9ACTN</name>
<comment type="caution">
    <text evidence="7">The sequence shown here is derived from an EMBL/GenBank/DDBJ whole genome shotgun (WGS) entry which is preliminary data.</text>
</comment>
<dbReference type="Gene3D" id="3.40.50.300">
    <property type="entry name" value="P-loop containing nucleotide triphosphate hydrolases"/>
    <property type="match status" value="1"/>
</dbReference>
<feature type="domain" description="OmpR/PhoB-type" evidence="6">
    <location>
        <begin position="1"/>
        <end position="94"/>
    </location>
</feature>
<dbReference type="Pfam" id="PF13191">
    <property type="entry name" value="AAA_16"/>
    <property type="match status" value="1"/>
</dbReference>
<dbReference type="InterPro" id="IPR011990">
    <property type="entry name" value="TPR-like_helical_dom_sf"/>
</dbReference>
<dbReference type="Gene3D" id="1.25.40.10">
    <property type="entry name" value="Tetratricopeptide repeat domain"/>
    <property type="match status" value="3"/>
</dbReference>
<dbReference type="PRINTS" id="PR00364">
    <property type="entry name" value="DISEASERSIST"/>
</dbReference>
<dbReference type="EMBL" id="BONW01000028">
    <property type="protein sequence ID" value="GIG90728.1"/>
    <property type="molecule type" value="Genomic_DNA"/>
</dbReference>
<dbReference type="PANTHER" id="PTHR35807">
    <property type="entry name" value="TRANSCRIPTIONAL REGULATOR REDD-RELATED"/>
    <property type="match status" value="1"/>
</dbReference>
<dbReference type="PROSITE" id="PS51755">
    <property type="entry name" value="OMPR_PHOB"/>
    <property type="match status" value="1"/>
</dbReference>
<evidence type="ECO:0000256" key="1">
    <source>
        <dbReference type="ARBA" id="ARBA00005820"/>
    </source>
</evidence>
<dbReference type="CDD" id="cd15831">
    <property type="entry name" value="BTAD"/>
    <property type="match status" value="1"/>
</dbReference>
<dbReference type="InterPro" id="IPR016032">
    <property type="entry name" value="Sig_transdc_resp-reg_C-effctor"/>
</dbReference>
<gene>
    <name evidence="7" type="ORF">Pen02_56640</name>
</gene>
<keyword evidence="4" id="KW-0804">Transcription</keyword>
<proteinExistence type="inferred from homology"/>
<dbReference type="Pfam" id="PF13181">
    <property type="entry name" value="TPR_8"/>
    <property type="match status" value="1"/>
</dbReference>
<dbReference type="Pfam" id="PF03704">
    <property type="entry name" value="BTAD"/>
    <property type="match status" value="1"/>
</dbReference>
<evidence type="ECO:0000313" key="7">
    <source>
        <dbReference type="EMBL" id="GIG90728.1"/>
    </source>
</evidence>
<evidence type="ECO:0000313" key="8">
    <source>
        <dbReference type="Proteomes" id="UP000646749"/>
    </source>
</evidence>
<dbReference type="InterPro" id="IPR027417">
    <property type="entry name" value="P-loop_NTPase"/>
</dbReference>
<keyword evidence="3 5" id="KW-0238">DNA-binding</keyword>
<dbReference type="Gene3D" id="1.10.10.10">
    <property type="entry name" value="Winged helix-like DNA-binding domain superfamily/Winged helix DNA-binding domain"/>
    <property type="match status" value="1"/>
</dbReference>
<feature type="DNA-binding region" description="OmpR/PhoB-type" evidence="5">
    <location>
        <begin position="1"/>
        <end position="94"/>
    </location>
</feature>
<evidence type="ECO:0000256" key="2">
    <source>
        <dbReference type="ARBA" id="ARBA00023015"/>
    </source>
</evidence>